<dbReference type="EMBL" id="KN834921">
    <property type="protein sequence ID" value="KIK50192.1"/>
    <property type="molecule type" value="Genomic_DNA"/>
</dbReference>
<proteinExistence type="predicted"/>
<keyword evidence="3" id="KW-1185">Reference proteome</keyword>
<dbReference type="HOGENOM" id="CLU_912327_0_0_1"/>
<evidence type="ECO:0000313" key="2">
    <source>
        <dbReference type="EMBL" id="KIK50192.1"/>
    </source>
</evidence>
<protein>
    <submittedName>
        <fullName evidence="2">Uncharacterized protein</fullName>
    </submittedName>
</protein>
<evidence type="ECO:0000256" key="1">
    <source>
        <dbReference type="SAM" id="MobiDB-lite"/>
    </source>
</evidence>
<organism evidence="2 3">
    <name type="scientific">Collybiopsis luxurians FD-317 M1</name>
    <dbReference type="NCBI Taxonomy" id="944289"/>
    <lineage>
        <taxon>Eukaryota</taxon>
        <taxon>Fungi</taxon>
        <taxon>Dikarya</taxon>
        <taxon>Basidiomycota</taxon>
        <taxon>Agaricomycotina</taxon>
        <taxon>Agaricomycetes</taxon>
        <taxon>Agaricomycetidae</taxon>
        <taxon>Agaricales</taxon>
        <taxon>Marasmiineae</taxon>
        <taxon>Omphalotaceae</taxon>
        <taxon>Collybiopsis</taxon>
        <taxon>Collybiopsis luxurians</taxon>
    </lineage>
</organism>
<evidence type="ECO:0000313" key="3">
    <source>
        <dbReference type="Proteomes" id="UP000053593"/>
    </source>
</evidence>
<dbReference type="AlphaFoldDB" id="A0A0D0BXI7"/>
<feature type="region of interest" description="Disordered" evidence="1">
    <location>
        <begin position="89"/>
        <end position="127"/>
    </location>
</feature>
<accession>A0A0D0BXI7</accession>
<name>A0A0D0BXI7_9AGAR</name>
<dbReference type="Proteomes" id="UP000053593">
    <property type="component" value="Unassembled WGS sequence"/>
</dbReference>
<gene>
    <name evidence="2" type="ORF">GYMLUDRAFT_253193</name>
</gene>
<sequence length="305" mass="33532">MFEHNVHFAKAHNVLLYIANLILEICDISGHSGGCKCSVVAIPISIKIKSTSGKLIKQFSYSNIQSMDKKSLAKVLHGGYNALAWALDEEEDEDKDEDDNDDNDNEGSILSDDSLGDESCLGSSSNSDTNTFSFLLTSYTPDRCTCSLHAHHWSSKVNKQCHHLCTLLISYFCTLFKLNPLPNLYISIIELSNKPELTSIELLKTLSDLATSSLSAFTSALTIYTSEGNVREIVQLLNTHAHLLRPQDMLSYQAAVVTMAEEEVLDKGAMMVGFPVPVPLNGSDINKNDLDTEEGGLFHLQQTGI</sequence>
<feature type="compositionally biased region" description="Acidic residues" evidence="1">
    <location>
        <begin position="89"/>
        <end position="105"/>
    </location>
</feature>
<dbReference type="OrthoDB" id="2742205at2759"/>
<reference evidence="2 3" key="1">
    <citation type="submission" date="2014-04" db="EMBL/GenBank/DDBJ databases">
        <title>Evolutionary Origins and Diversification of the Mycorrhizal Mutualists.</title>
        <authorList>
            <consortium name="DOE Joint Genome Institute"/>
            <consortium name="Mycorrhizal Genomics Consortium"/>
            <person name="Kohler A."/>
            <person name="Kuo A."/>
            <person name="Nagy L.G."/>
            <person name="Floudas D."/>
            <person name="Copeland A."/>
            <person name="Barry K.W."/>
            <person name="Cichocki N."/>
            <person name="Veneault-Fourrey C."/>
            <person name="LaButti K."/>
            <person name="Lindquist E.A."/>
            <person name="Lipzen A."/>
            <person name="Lundell T."/>
            <person name="Morin E."/>
            <person name="Murat C."/>
            <person name="Riley R."/>
            <person name="Ohm R."/>
            <person name="Sun H."/>
            <person name="Tunlid A."/>
            <person name="Henrissat B."/>
            <person name="Grigoriev I.V."/>
            <person name="Hibbett D.S."/>
            <person name="Martin F."/>
        </authorList>
    </citation>
    <scope>NUCLEOTIDE SEQUENCE [LARGE SCALE GENOMIC DNA]</scope>
    <source>
        <strain evidence="2 3">FD-317 M1</strain>
    </source>
</reference>